<proteinExistence type="predicted"/>
<gene>
    <name evidence="1" type="ORF">FPOA_06797</name>
</gene>
<evidence type="ECO:0000313" key="1">
    <source>
        <dbReference type="EMBL" id="OBS20427.1"/>
    </source>
</evidence>
<protein>
    <submittedName>
        <fullName evidence="1">Uncharacterized protein</fullName>
    </submittedName>
</protein>
<accession>A0A1B8AJ01</accession>
<dbReference type="AlphaFoldDB" id="A0A1B8AJ01"/>
<dbReference type="EMBL" id="LYXU01000003">
    <property type="protein sequence ID" value="OBS20427.1"/>
    <property type="molecule type" value="Genomic_DNA"/>
</dbReference>
<evidence type="ECO:0000313" key="2">
    <source>
        <dbReference type="Proteomes" id="UP000091967"/>
    </source>
</evidence>
<organism evidence="1 2">
    <name type="scientific">Fusarium poae</name>
    <dbReference type="NCBI Taxonomy" id="36050"/>
    <lineage>
        <taxon>Eukaryota</taxon>
        <taxon>Fungi</taxon>
        <taxon>Dikarya</taxon>
        <taxon>Ascomycota</taxon>
        <taxon>Pezizomycotina</taxon>
        <taxon>Sordariomycetes</taxon>
        <taxon>Hypocreomycetidae</taxon>
        <taxon>Hypocreales</taxon>
        <taxon>Nectriaceae</taxon>
        <taxon>Fusarium</taxon>
    </lineage>
</organism>
<dbReference type="STRING" id="36050.A0A1B8AJ01"/>
<comment type="caution">
    <text evidence="1">The sequence shown here is derived from an EMBL/GenBank/DDBJ whole genome shotgun (WGS) entry which is preliminary data.</text>
</comment>
<dbReference type="Proteomes" id="UP000091967">
    <property type="component" value="Unassembled WGS sequence"/>
</dbReference>
<name>A0A1B8AJ01_FUSPO</name>
<keyword evidence="2" id="KW-1185">Reference proteome</keyword>
<reference evidence="1 2" key="1">
    <citation type="submission" date="2016-06" db="EMBL/GenBank/DDBJ databases">
        <title>Living apart together: crosstalk between the core and supernumerary genomes in a fungal plant pathogen.</title>
        <authorList>
            <person name="Vanheule A."/>
            <person name="Audenaert K."/>
            <person name="Warris S."/>
            <person name="Van De Geest H."/>
            <person name="Schijlen E."/>
            <person name="Hofte M."/>
            <person name="De Saeger S."/>
            <person name="Haesaert G."/>
            <person name="Waalwijk C."/>
            <person name="Van Der Lee T."/>
        </authorList>
    </citation>
    <scope>NUCLEOTIDE SEQUENCE [LARGE SCALE GENOMIC DNA]</scope>
    <source>
        <strain evidence="1 2">2516</strain>
    </source>
</reference>
<sequence length="136" mass="14887">MSSSPETHERTHDAALESKTYYDRNSVKAMANISVPLIYKTAVKSTKDSYQATHQTTFLANLERNMKLAIVIVALATAAYAVKIPCTGTTSLREEAAKKNLLFGSGAINPAYLDDAQFKAVLSKQFNSLSPENELK</sequence>